<protein>
    <submittedName>
        <fullName evidence="2">Uncharacterized protein</fullName>
    </submittedName>
</protein>
<name>A0A699ZYZ2_HAELA</name>
<proteinExistence type="predicted"/>
<dbReference type="AlphaFoldDB" id="A0A699ZYZ2"/>
<sequence>MDCRRRQMVGEHAIASRGRSPTPAFQHARFLSYTLIRGCEDGVRRFDSPSMGEAQRKLAAGQRLGQGHDLDLHLLGGWVPGGGRQRAAAATAAGGEGWGQGSWSAPAPCLAPGGHQFSLQT</sequence>
<reference evidence="2 3" key="1">
    <citation type="submission" date="2020-02" db="EMBL/GenBank/DDBJ databases">
        <title>Draft genome sequence of Haematococcus lacustris strain NIES-144.</title>
        <authorList>
            <person name="Morimoto D."/>
            <person name="Nakagawa S."/>
            <person name="Yoshida T."/>
            <person name="Sawayama S."/>
        </authorList>
    </citation>
    <scope>NUCLEOTIDE SEQUENCE [LARGE SCALE GENOMIC DNA]</scope>
    <source>
        <strain evidence="2 3">NIES-144</strain>
    </source>
</reference>
<dbReference type="Proteomes" id="UP000485058">
    <property type="component" value="Unassembled WGS sequence"/>
</dbReference>
<feature type="non-terminal residue" evidence="2">
    <location>
        <position position="121"/>
    </location>
</feature>
<evidence type="ECO:0000313" key="3">
    <source>
        <dbReference type="Proteomes" id="UP000485058"/>
    </source>
</evidence>
<evidence type="ECO:0000313" key="2">
    <source>
        <dbReference type="EMBL" id="GFH26490.1"/>
    </source>
</evidence>
<keyword evidence="3" id="KW-1185">Reference proteome</keyword>
<organism evidence="2 3">
    <name type="scientific">Haematococcus lacustris</name>
    <name type="common">Green alga</name>
    <name type="synonym">Haematococcus pluvialis</name>
    <dbReference type="NCBI Taxonomy" id="44745"/>
    <lineage>
        <taxon>Eukaryota</taxon>
        <taxon>Viridiplantae</taxon>
        <taxon>Chlorophyta</taxon>
        <taxon>core chlorophytes</taxon>
        <taxon>Chlorophyceae</taxon>
        <taxon>CS clade</taxon>
        <taxon>Chlamydomonadales</taxon>
        <taxon>Haematococcaceae</taxon>
        <taxon>Haematococcus</taxon>
    </lineage>
</organism>
<accession>A0A699ZYZ2</accession>
<comment type="caution">
    <text evidence="2">The sequence shown here is derived from an EMBL/GenBank/DDBJ whole genome shotgun (WGS) entry which is preliminary data.</text>
</comment>
<gene>
    <name evidence="2" type="ORF">HaLaN_24649</name>
</gene>
<evidence type="ECO:0000256" key="1">
    <source>
        <dbReference type="SAM" id="MobiDB-lite"/>
    </source>
</evidence>
<dbReference type="EMBL" id="BLLF01003145">
    <property type="protein sequence ID" value="GFH26490.1"/>
    <property type="molecule type" value="Genomic_DNA"/>
</dbReference>
<feature type="non-terminal residue" evidence="2">
    <location>
        <position position="1"/>
    </location>
</feature>
<feature type="region of interest" description="Disordered" evidence="1">
    <location>
        <begin position="87"/>
        <end position="106"/>
    </location>
</feature>